<proteinExistence type="predicted"/>
<name>A0A2C6KN06_9APIC</name>
<dbReference type="RefSeq" id="XP_067919710.1">
    <property type="nucleotide sequence ID" value="XM_068068316.1"/>
</dbReference>
<organism evidence="1 2">
    <name type="scientific">Cystoisospora suis</name>
    <dbReference type="NCBI Taxonomy" id="483139"/>
    <lineage>
        <taxon>Eukaryota</taxon>
        <taxon>Sar</taxon>
        <taxon>Alveolata</taxon>
        <taxon>Apicomplexa</taxon>
        <taxon>Conoidasida</taxon>
        <taxon>Coccidia</taxon>
        <taxon>Eucoccidiorida</taxon>
        <taxon>Eimeriorina</taxon>
        <taxon>Sarcocystidae</taxon>
        <taxon>Cystoisospora</taxon>
    </lineage>
</organism>
<gene>
    <name evidence="1" type="ORF">CSUI_008180</name>
</gene>
<comment type="caution">
    <text evidence="1">The sequence shown here is derived from an EMBL/GenBank/DDBJ whole genome shotgun (WGS) entry which is preliminary data.</text>
</comment>
<dbReference type="Proteomes" id="UP000221165">
    <property type="component" value="Unassembled WGS sequence"/>
</dbReference>
<evidence type="ECO:0000313" key="2">
    <source>
        <dbReference type="Proteomes" id="UP000221165"/>
    </source>
</evidence>
<dbReference type="GeneID" id="94431527"/>
<keyword evidence="2" id="KW-1185">Reference proteome</keyword>
<evidence type="ECO:0000313" key="1">
    <source>
        <dbReference type="EMBL" id="PHJ17998.1"/>
    </source>
</evidence>
<dbReference type="AlphaFoldDB" id="A0A2C6KN06"/>
<protein>
    <submittedName>
        <fullName evidence="1">Uncharacterized protein</fullName>
    </submittedName>
</protein>
<reference evidence="1 2" key="1">
    <citation type="journal article" date="2017" name="Int. J. Parasitol.">
        <title>The genome of the protozoan parasite Cystoisospora suis and a reverse vaccinology approach to identify vaccine candidates.</title>
        <authorList>
            <person name="Palmieri N."/>
            <person name="Shrestha A."/>
            <person name="Ruttkowski B."/>
            <person name="Beck T."/>
            <person name="Vogl C."/>
            <person name="Tomley F."/>
            <person name="Blake D.P."/>
            <person name="Joachim A."/>
        </authorList>
    </citation>
    <scope>NUCLEOTIDE SEQUENCE [LARGE SCALE GENOMIC DNA]</scope>
    <source>
        <strain evidence="1 2">Wien I</strain>
    </source>
</reference>
<accession>A0A2C6KN06</accession>
<dbReference type="VEuPathDB" id="ToxoDB:CSUI_008180"/>
<dbReference type="EMBL" id="MIGC01004506">
    <property type="protein sequence ID" value="PHJ17998.1"/>
    <property type="molecule type" value="Genomic_DNA"/>
</dbReference>
<sequence length="134" mass="15411">MTMKEYLAIRPPHTQHRTGDLQHTGIQKTALSDGCLLLTAVHGNNVLIRGYSMLTLRRAWDEYRFSSEETAPCSNRYSQPVCGVHNRCTLISTTLHCDRAEVSVEWHPKINKHQETCTQTHGHSMKDRYAYRNT</sequence>